<evidence type="ECO:0000313" key="1">
    <source>
        <dbReference type="EMBL" id="MDA0162830.1"/>
    </source>
</evidence>
<gene>
    <name evidence="1" type="ORF">OM076_21330</name>
</gene>
<dbReference type="AlphaFoldDB" id="A0A9X3MWZ3"/>
<dbReference type="EMBL" id="JAPDOD010000021">
    <property type="protein sequence ID" value="MDA0162830.1"/>
    <property type="molecule type" value="Genomic_DNA"/>
</dbReference>
<proteinExistence type="predicted"/>
<organism evidence="1 2">
    <name type="scientific">Solirubrobacter ginsenosidimutans</name>
    <dbReference type="NCBI Taxonomy" id="490573"/>
    <lineage>
        <taxon>Bacteria</taxon>
        <taxon>Bacillati</taxon>
        <taxon>Actinomycetota</taxon>
        <taxon>Thermoleophilia</taxon>
        <taxon>Solirubrobacterales</taxon>
        <taxon>Solirubrobacteraceae</taxon>
        <taxon>Solirubrobacter</taxon>
    </lineage>
</organism>
<reference evidence="1" key="1">
    <citation type="submission" date="2022-10" db="EMBL/GenBank/DDBJ databases">
        <title>The WGS of Solirubrobacter ginsenosidimutans DSM 21036.</title>
        <authorList>
            <person name="Jiang Z."/>
        </authorList>
    </citation>
    <scope>NUCLEOTIDE SEQUENCE</scope>
    <source>
        <strain evidence="1">DSM 21036</strain>
    </source>
</reference>
<accession>A0A9X3MWZ3</accession>
<sequence length="1017" mass="108366">MSGPALIVPIRVEALPVGAPDAAGPWSVLPHANFSALSLPRAPYLGAQVFSPPFGGQPFEPGVHVHWRLPRALLQARQERDAKRITLPCAPDRWLVVRTGAQDTQAWVVESNHVDPEPLHSPTSFPGGYIGRVHALEAWPGETEGGDRLPLNAFGYGIPDFAGCYVNCRNVFGMLDAESAPGPRTYTVIGWYADAKRDPLDADPAAFGELAGADPAPRRTLCVGAVSGVPFDPAGAYLRGQHAPLTPDVAIGNTPAEALAALAARRAGADEVAERLLNAFQLGALDRIGETDGIARLEEQMHAAKFAALDGGIEWEVRGGEADLAALNAAQRRWDSGTAELASLRGRLFADWCRRAALRASDRRPQLDFDALDAFMETQADEIDALAGELVALAAQIQVQADQVAAGLPHGARLESVPASRFYQPNDVVVVLCGDGLPGSAPDAADEPPFVGDEPTRPAPAGYERLAPPEVAQLLEYGAAHARPWKLPWRPVELAWRVSVQLRRELDTSAGLDPQVVLDHFAMPPDGFDLESDSVRYEALADEYTGRVLLAANASIGLERQIATAIEQRRYDGLEGLLGPLQQQPLLAQVLSGFTSALGMLAHQLQLPVEDPQGSPLDAAFVTRVRDAIDAERRFSPLMHNPFAPLRTGRFELTELRLIDEFGRWRDVDVSAIAVAETVPTDPRRRSAVLPPLRLSQPAQLNFRWLDAGGTPILGWVVPNHLDDGLMFYDAEGRALGRLTPTVDAPQWRVAPGAEVPAPAGVIAELVASIDDSAYLRALGATLDAARALIAPAQTAADREVAVLVGSPLAVVQASFDLSLLGLPLIDMGIDALRADIARGDVRRRSDRALAGVRLPVLLGSLTQLGDGLAGFFAAGADGKPDFARFLSQAATAHERIARPPQSTVTVRADPGAGATVVTMLVDPRCEVHAYTGVLPVKTLTIGPDVAARGLAALKYAFQTAPVIVPRGRIGVPLPAAAGTWSWLSATGEPVALEPFVPTAAPELHRIADGWLQLDPS</sequence>
<comment type="caution">
    <text evidence="1">The sequence shown here is derived from an EMBL/GenBank/DDBJ whole genome shotgun (WGS) entry which is preliminary data.</text>
</comment>
<keyword evidence="2" id="KW-1185">Reference proteome</keyword>
<dbReference type="Proteomes" id="UP001149140">
    <property type="component" value="Unassembled WGS sequence"/>
</dbReference>
<name>A0A9X3MWZ3_9ACTN</name>
<protein>
    <submittedName>
        <fullName evidence="1">Uncharacterized protein</fullName>
    </submittedName>
</protein>
<dbReference type="RefSeq" id="WP_270042070.1">
    <property type="nucleotide sequence ID" value="NZ_JAPDOD010000021.1"/>
</dbReference>
<evidence type="ECO:0000313" key="2">
    <source>
        <dbReference type="Proteomes" id="UP001149140"/>
    </source>
</evidence>